<dbReference type="Proteomes" id="UP001055072">
    <property type="component" value="Unassembled WGS sequence"/>
</dbReference>
<evidence type="ECO:0000313" key="1">
    <source>
        <dbReference type="EMBL" id="KAI0094589.1"/>
    </source>
</evidence>
<dbReference type="EMBL" id="MU274900">
    <property type="protein sequence ID" value="KAI0094589.1"/>
    <property type="molecule type" value="Genomic_DNA"/>
</dbReference>
<organism evidence="1 2">
    <name type="scientific">Irpex rosettiformis</name>
    <dbReference type="NCBI Taxonomy" id="378272"/>
    <lineage>
        <taxon>Eukaryota</taxon>
        <taxon>Fungi</taxon>
        <taxon>Dikarya</taxon>
        <taxon>Basidiomycota</taxon>
        <taxon>Agaricomycotina</taxon>
        <taxon>Agaricomycetes</taxon>
        <taxon>Polyporales</taxon>
        <taxon>Irpicaceae</taxon>
        <taxon>Irpex</taxon>
    </lineage>
</organism>
<name>A0ACB8UJY8_9APHY</name>
<protein>
    <submittedName>
        <fullName evidence="1">Uncharacterized protein</fullName>
    </submittedName>
</protein>
<proteinExistence type="predicted"/>
<evidence type="ECO:0000313" key="2">
    <source>
        <dbReference type="Proteomes" id="UP001055072"/>
    </source>
</evidence>
<keyword evidence="2" id="KW-1185">Reference proteome</keyword>
<sequence length="303" mass="33724">MSNGLFHCENSDFTVKSIPDGDIFNVRKECLTAGSEIFRDMFSCCDAGFDMVNTLIDEDSRTLELHEKAAVLDALFYLLHSTPAAFVNPPLLTEESQVDEDIVHVREGTISDVSIPWPLIPPLFVLADKYALSQEIVQVLKSHLAAYASVFPLQVYGCASGLGFHDVAADASTHLLHPPLATYTLEDVKVIPTAEAYHKLVLLHDFRVKKLAEVLRDEQVFPHGYGECSRLGHSQRTRSAWDARKQVIYGQMEAATNVAALMEPLVDEMAQCYYCRRACKAAVAMLAYKCAKVSRRVDEVNQP</sequence>
<comment type="caution">
    <text evidence="1">The sequence shown here is derived from an EMBL/GenBank/DDBJ whole genome shotgun (WGS) entry which is preliminary data.</text>
</comment>
<reference evidence="1" key="1">
    <citation type="journal article" date="2021" name="Environ. Microbiol.">
        <title>Gene family expansions and transcriptome signatures uncover fungal adaptations to wood decay.</title>
        <authorList>
            <person name="Hage H."/>
            <person name="Miyauchi S."/>
            <person name="Viragh M."/>
            <person name="Drula E."/>
            <person name="Min B."/>
            <person name="Chaduli D."/>
            <person name="Navarro D."/>
            <person name="Favel A."/>
            <person name="Norest M."/>
            <person name="Lesage-Meessen L."/>
            <person name="Balint B."/>
            <person name="Merenyi Z."/>
            <person name="de Eugenio L."/>
            <person name="Morin E."/>
            <person name="Martinez A.T."/>
            <person name="Baldrian P."/>
            <person name="Stursova M."/>
            <person name="Martinez M.J."/>
            <person name="Novotny C."/>
            <person name="Magnuson J.K."/>
            <person name="Spatafora J.W."/>
            <person name="Maurice S."/>
            <person name="Pangilinan J."/>
            <person name="Andreopoulos W."/>
            <person name="LaButti K."/>
            <person name="Hundley H."/>
            <person name="Na H."/>
            <person name="Kuo A."/>
            <person name="Barry K."/>
            <person name="Lipzen A."/>
            <person name="Henrissat B."/>
            <person name="Riley R."/>
            <person name="Ahrendt S."/>
            <person name="Nagy L.G."/>
            <person name="Grigoriev I.V."/>
            <person name="Martin F."/>
            <person name="Rosso M.N."/>
        </authorList>
    </citation>
    <scope>NUCLEOTIDE SEQUENCE</scope>
    <source>
        <strain evidence="1">CBS 384.51</strain>
    </source>
</reference>
<gene>
    <name evidence="1" type="ORF">BDY19DRAFT_913591</name>
</gene>
<accession>A0ACB8UJY8</accession>